<dbReference type="InterPro" id="IPR041527">
    <property type="entry name" value="YhcG_N"/>
</dbReference>
<dbReference type="Pfam" id="PF17761">
    <property type="entry name" value="DUF1016_N"/>
    <property type="match status" value="1"/>
</dbReference>
<geneLocation type="plasmid" evidence="4">
    <name>p2-D-6</name>
</geneLocation>
<feature type="region of interest" description="Disordered" evidence="1">
    <location>
        <begin position="1"/>
        <end position="26"/>
    </location>
</feature>
<dbReference type="InterPro" id="IPR053148">
    <property type="entry name" value="PD-DEXK-like_domain"/>
</dbReference>
<organism evidence="4">
    <name type="scientific">Rhodococcus sp. D-6</name>
    <dbReference type="NCBI Taxonomy" id="1387842"/>
    <lineage>
        <taxon>Bacteria</taxon>
        <taxon>Bacillati</taxon>
        <taxon>Actinomycetota</taxon>
        <taxon>Actinomycetes</taxon>
        <taxon>Mycobacteriales</taxon>
        <taxon>Nocardiaceae</taxon>
        <taxon>Rhodococcus</taxon>
    </lineage>
</organism>
<name>A0AAU7V5N9_9NOCA</name>
<keyword evidence="4" id="KW-0614">Plasmid</keyword>
<dbReference type="PANTHER" id="PTHR30547:SF5">
    <property type="entry name" value="NUCLEASE YHCG-RELATED"/>
    <property type="match status" value="1"/>
</dbReference>
<dbReference type="InterPro" id="IPR009362">
    <property type="entry name" value="YhcG_C"/>
</dbReference>
<evidence type="ECO:0000313" key="4">
    <source>
        <dbReference type="EMBL" id="XBW06989.1"/>
    </source>
</evidence>
<gene>
    <name evidence="4" type="ORF">RBB84_25105</name>
</gene>
<accession>A0AAU7V5N9</accession>
<proteinExistence type="predicted"/>
<feature type="domain" description="YhcG PDDEXK nuclease" evidence="2">
    <location>
        <begin position="185"/>
        <end position="336"/>
    </location>
</feature>
<dbReference type="PANTHER" id="PTHR30547">
    <property type="entry name" value="UNCHARACTERIZED PROTEIN YHCG-RELATED"/>
    <property type="match status" value="1"/>
</dbReference>
<reference evidence="4" key="1">
    <citation type="submission" date="2023-08" db="EMBL/GenBank/DDBJ databases">
        <title>The novel hydrolase IpcH responsible for the initial isoprocarb degradation step in Rhodococcus sp. D-6.</title>
        <authorList>
            <person name="Zhu Q."/>
        </authorList>
    </citation>
    <scope>NUCLEOTIDE SEQUENCE</scope>
    <source>
        <strain evidence="4">D-6</strain>
        <plasmid evidence="4">p2-D-6</plasmid>
    </source>
</reference>
<dbReference type="RefSeq" id="WP_350247758.1">
    <property type="nucleotide sequence ID" value="NZ_CP132972.1"/>
</dbReference>
<dbReference type="EMBL" id="CP132972">
    <property type="protein sequence ID" value="XBW06989.1"/>
    <property type="molecule type" value="Genomic_DNA"/>
</dbReference>
<evidence type="ECO:0000259" key="2">
    <source>
        <dbReference type="Pfam" id="PF06250"/>
    </source>
</evidence>
<dbReference type="GO" id="GO:0003676">
    <property type="term" value="F:nucleic acid binding"/>
    <property type="evidence" value="ECO:0007669"/>
    <property type="project" value="InterPro"/>
</dbReference>
<dbReference type="Pfam" id="PF06250">
    <property type="entry name" value="YhcG_C"/>
    <property type="match status" value="1"/>
</dbReference>
<evidence type="ECO:0000259" key="3">
    <source>
        <dbReference type="Pfam" id="PF17761"/>
    </source>
</evidence>
<dbReference type="Gene3D" id="3.40.1350.10">
    <property type="match status" value="1"/>
</dbReference>
<feature type="domain" description="YhcG N-terminal" evidence="3">
    <location>
        <begin position="33"/>
        <end position="168"/>
    </location>
</feature>
<dbReference type="KEGG" id="rhox:RBB84_25105"/>
<dbReference type="InterPro" id="IPR011856">
    <property type="entry name" value="tRNA_endonuc-like_dom_sf"/>
</dbReference>
<sequence length="356" mass="40344">MSEPIPSEDRGVSPVRRASAGQAATPDDLVERVSSLVLEAREAIASYTNATLTMTYWQVGALIDSEVLGRERAEYGAQIVASLARELTERFGRGFEEKNLRRMIKFAQLYPDAEIVASLARQLSWTHFVTLLPLKSQEARAFYADQVATGRLTVRELKKAIQRKAFERRAIANSQVEPGTMVPADTFSDPYLLDFLGLHDGYAEADLEAAILRDLEAFLLEVGTGFSFVERQKRMIIDGDDFHLDLLFFSRPLRRLVAVELKIGKFDARHEGQMKLYLKWLNRYERAEGEEAPIGLILCTEASREQVELLEMHKDGIVVAEYWTALPPKHELEQRLQAILRDARERVARRGLPPAE</sequence>
<evidence type="ECO:0000256" key="1">
    <source>
        <dbReference type="SAM" id="MobiDB-lite"/>
    </source>
</evidence>
<protein>
    <submittedName>
        <fullName evidence="4">PDDEXK nuclease domain-containing protein</fullName>
    </submittedName>
</protein>
<dbReference type="AlphaFoldDB" id="A0AAU7V5N9"/>